<dbReference type="Proteomes" id="UP000045706">
    <property type="component" value="Unassembled WGS sequence"/>
</dbReference>
<dbReference type="AlphaFoldDB" id="A0A0G4NF75"/>
<proteinExistence type="predicted"/>
<accession>A0A0G4NF75</accession>
<protein>
    <submittedName>
        <fullName evidence="2">Uncharacterized protein</fullName>
    </submittedName>
</protein>
<gene>
    <name evidence="2" type="ORF">BN1723_006453</name>
</gene>
<keyword evidence="1" id="KW-0175">Coiled coil</keyword>
<dbReference type="EMBL" id="CVQI01034495">
    <property type="protein sequence ID" value="CRK45083.1"/>
    <property type="molecule type" value="Genomic_DNA"/>
</dbReference>
<name>A0A0G4NF75_VERLO</name>
<evidence type="ECO:0000313" key="3">
    <source>
        <dbReference type="Proteomes" id="UP000045706"/>
    </source>
</evidence>
<evidence type="ECO:0000313" key="2">
    <source>
        <dbReference type="EMBL" id="CRK45083.1"/>
    </source>
</evidence>
<evidence type="ECO:0000256" key="1">
    <source>
        <dbReference type="SAM" id="Coils"/>
    </source>
</evidence>
<sequence>MKQERKKFQEDIREEQAKRRRLEEELQKLRKAVGPGKSPLSPR</sequence>
<feature type="coiled-coil region" evidence="1">
    <location>
        <begin position="5"/>
        <end position="32"/>
    </location>
</feature>
<organism evidence="2 3">
    <name type="scientific">Verticillium longisporum</name>
    <name type="common">Verticillium dahliae var. longisporum</name>
    <dbReference type="NCBI Taxonomy" id="100787"/>
    <lineage>
        <taxon>Eukaryota</taxon>
        <taxon>Fungi</taxon>
        <taxon>Dikarya</taxon>
        <taxon>Ascomycota</taxon>
        <taxon>Pezizomycotina</taxon>
        <taxon>Sordariomycetes</taxon>
        <taxon>Hypocreomycetidae</taxon>
        <taxon>Glomerellales</taxon>
        <taxon>Plectosphaerellaceae</taxon>
        <taxon>Verticillium</taxon>
    </lineage>
</organism>
<reference evidence="3" key="1">
    <citation type="submission" date="2015-05" db="EMBL/GenBank/DDBJ databases">
        <authorList>
            <person name="Fogelqvist Johan"/>
        </authorList>
    </citation>
    <scope>NUCLEOTIDE SEQUENCE [LARGE SCALE GENOMIC DNA]</scope>
</reference>